<organism evidence="3 4">
    <name type="scientific">Crossiella equi</name>
    <dbReference type="NCBI Taxonomy" id="130796"/>
    <lineage>
        <taxon>Bacteria</taxon>
        <taxon>Bacillati</taxon>
        <taxon>Actinomycetota</taxon>
        <taxon>Actinomycetes</taxon>
        <taxon>Pseudonocardiales</taxon>
        <taxon>Pseudonocardiaceae</taxon>
        <taxon>Crossiella</taxon>
    </lineage>
</organism>
<dbReference type="RefSeq" id="WP_086788369.1">
    <property type="nucleotide sequence ID" value="NZ_JAGIOO010000001.1"/>
</dbReference>
<comment type="caution">
    <text evidence="3">The sequence shown here is derived from an EMBL/GenBank/DDBJ whole genome shotgun (WGS) entry which is preliminary data.</text>
</comment>
<accession>A0ABS5A5L5</accession>
<protein>
    <recommendedName>
        <fullName evidence="2">Glyoxalase-like domain-containing protein</fullName>
    </recommendedName>
</protein>
<name>A0ABS5A5L5_9PSEU</name>
<feature type="region of interest" description="Disordered" evidence="1">
    <location>
        <begin position="60"/>
        <end position="80"/>
    </location>
</feature>
<evidence type="ECO:0000256" key="1">
    <source>
        <dbReference type="SAM" id="MobiDB-lite"/>
    </source>
</evidence>
<dbReference type="InterPro" id="IPR029068">
    <property type="entry name" value="Glyas_Bleomycin-R_OHBP_Dase"/>
</dbReference>
<feature type="compositionally biased region" description="Basic and acidic residues" evidence="1">
    <location>
        <begin position="69"/>
        <end position="80"/>
    </location>
</feature>
<keyword evidence="4" id="KW-1185">Reference proteome</keyword>
<evidence type="ECO:0000259" key="2">
    <source>
        <dbReference type="Pfam" id="PF18029"/>
    </source>
</evidence>
<dbReference type="InterPro" id="IPR041581">
    <property type="entry name" value="Glyoxalase_6"/>
</dbReference>
<sequence length="129" mass="14040">MPSTVSAMTFDATDPKRLADFWCQVLDYHVTNTGESLDGTAFVEIGGNGPTLLFEQVPDRTSRHGKNPVHLDLDPPKGGHAEEVDRVLGLGARRAAVGLDPRLPWVVLLDPEGNEFCVLDHDRPSPVEA</sequence>
<dbReference type="PANTHER" id="PTHR35908">
    <property type="entry name" value="HYPOTHETICAL FUSION PROTEIN"/>
    <property type="match status" value="1"/>
</dbReference>
<reference evidence="3 4" key="1">
    <citation type="submission" date="2021-03" db="EMBL/GenBank/DDBJ databases">
        <title>Sequencing the genomes of 1000 actinobacteria strains.</title>
        <authorList>
            <person name="Klenk H.-P."/>
        </authorList>
    </citation>
    <scope>NUCLEOTIDE SEQUENCE [LARGE SCALE GENOMIC DNA]</scope>
    <source>
        <strain evidence="3 4">DSM 44580</strain>
    </source>
</reference>
<dbReference type="Gene3D" id="3.10.180.10">
    <property type="entry name" value="2,3-Dihydroxybiphenyl 1,2-Dioxygenase, domain 1"/>
    <property type="match status" value="1"/>
</dbReference>
<dbReference type="SUPFAM" id="SSF54593">
    <property type="entry name" value="Glyoxalase/Bleomycin resistance protein/Dihydroxybiphenyl dioxygenase"/>
    <property type="match status" value="1"/>
</dbReference>
<evidence type="ECO:0000313" key="3">
    <source>
        <dbReference type="EMBL" id="MBP2471591.1"/>
    </source>
</evidence>
<dbReference type="Pfam" id="PF18029">
    <property type="entry name" value="Glyoxalase_6"/>
    <property type="match status" value="1"/>
</dbReference>
<dbReference type="EMBL" id="JAGIOO010000001">
    <property type="protein sequence ID" value="MBP2471591.1"/>
    <property type="molecule type" value="Genomic_DNA"/>
</dbReference>
<proteinExistence type="predicted"/>
<dbReference type="CDD" id="cd06587">
    <property type="entry name" value="VOC"/>
    <property type="match status" value="1"/>
</dbReference>
<dbReference type="Proteomes" id="UP001519363">
    <property type="component" value="Unassembled WGS sequence"/>
</dbReference>
<evidence type="ECO:0000313" key="4">
    <source>
        <dbReference type="Proteomes" id="UP001519363"/>
    </source>
</evidence>
<feature type="domain" description="Glyoxalase-like" evidence="2">
    <location>
        <begin position="8"/>
        <end position="119"/>
    </location>
</feature>
<gene>
    <name evidence="3" type="ORF">JOF53_000463</name>
</gene>
<dbReference type="PANTHER" id="PTHR35908:SF1">
    <property type="entry name" value="CONSERVED PROTEIN"/>
    <property type="match status" value="1"/>
</dbReference>